<reference evidence="1 2" key="1">
    <citation type="submission" date="2016-05" db="EMBL/GenBank/DDBJ databases">
        <title>Comparative analysis of secretome profiles of manganese(II)-oxidizing ascomycete fungi.</title>
        <authorList>
            <consortium name="DOE Joint Genome Institute"/>
            <person name="Zeiner C.A."/>
            <person name="Purvine S.O."/>
            <person name="Zink E.M."/>
            <person name="Wu S."/>
            <person name="Pasa-Tolic L."/>
            <person name="Chaput D.L."/>
            <person name="Haridas S."/>
            <person name="Grigoriev I.V."/>
            <person name="Santelli C.M."/>
            <person name="Hansel C.M."/>
        </authorList>
    </citation>
    <scope>NUCLEOTIDE SEQUENCE [LARGE SCALE GENOMIC DNA]</scope>
    <source>
        <strain evidence="1 2">SRC1lrK2f</strain>
    </source>
</reference>
<evidence type="ECO:0000313" key="1">
    <source>
        <dbReference type="EMBL" id="OAG25021.1"/>
    </source>
</evidence>
<dbReference type="AlphaFoldDB" id="A0A177E0S0"/>
<sequence length="161" mass="18246">MTGHHVYGWESGTLVSRSLGGTVRGAAMASRAQGCYDIICFAPQWKMQCMQKRHNKYTRVDYRYMHAGRCGVQCGGASTRCRRSARRKRAPDAKSVSASRQFTGESTWEITRTAQGPSQTFTDQLRRVYSFLPTADDIETLLPTRFHLLVAKNTHQSHRDE</sequence>
<dbReference type="KEGG" id="aalt:CC77DRAFT_297654"/>
<organism evidence="1 2">
    <name type="scientific">Alternaria alternata</name>
    <name type="common">Alternaria rot fungus</name>
    <name type="synonym">Torula alternata</name>
    <dbReference type="NCBI Taxonomy" id="5599"/>
    <lineage>
        <taxon>Eukaryota</taxon>
        <taxon>Fungi</taxon>
        <taxon>Dikarya</taxon>
        <taxon>Ascomycota</taxon>
        <taxon>Pezizomycotina</taxon>
        <taxon>Dothideomycetes</taxon>
        <taxon>Pleosporomycetidae</taxon>
        <taxon>Pleosporales</taxon>
        <taxon>Pleosporineae</taxon>
        <taxon>Pleosporaceae</taxon>
        <taxon>Alternaria</taxon>
        <taxon>Alternaria sect. Alternaria</taxon>
        <taxon>Alternaria alternata complex</taxon>
    </lineage>
</organism>
<dbReference type="Proteomes" id="UP000077248">
    <property type="component" value="Unassembled WGS sequence"/>
</dbReference>
<dbReference type="EMBL" id="KV441470">
    <property type="protein sequence ID" value="OAG25021.1"/>
    <property type="molecule type" value="Genomic_DNA"/>
</dbReference>
<name>A0A177E0S0_ALTAL</name>
<proteinExistence type="predicted"/>
<keyword evidence="2" id="KW-1185">Reference proteome</keyword>
<dbReference type="VEuPathDB" id="FungiDB:CC77DRAFT_297654"/>
<gene>
    <name evidence="1" type="ORF">CC77DRAFT_297654</name>
</gene>
<dbReference type="RefSeq" id="XP_018390442.1">
    <property type="nucleotide sequence ID" value="XM_018531112.1"/>
</dbReference>
<dbReference type="GeneID" id="29116706"/>
<protein>
    <submittedName>
        <fullName evidence="1">Uncharacterized protein</fullName>
    </submittedName>
</protein>
<evidence type="ECO:0000313" key="2">
    <source>
        <dbReference type="Proteomes" id="UP000077248"/>
    </source>
</evidence>
<accession>A0A177E0S0</accession>